<keyword evidence="3" id="KW-1185">Reference proteome</keyword>
<dbReference type="Pfam" id="PF01136">
    <property type="entry name" value="Peptidase_U32"/>
    <property type="match status" value="1"/>
</dbReference>
<dbReference type="InterPro" id="IPR020988">
    <property type="entry name" value="Pept_U32_collagenase"/>
</dbReference>
<sequence length="748" mass="82744">MKITTNSGVRPNPELLAPAGSPACALAAFEAGADAIYAGLAKFNARERGENFTPERMSQIIAHAHRLGRKVYLTLNTLVKESELPEVAETLAMLEETGPDALLVQDLGIIRMAREYFPKLVLHASTQMGFHNSAGLEVAEKLGVTRVVLERQMTLEEIAAVRRSTKLELEVFVHGALCASLSGACLFSSYLGGYSGNRGKCKQPCRRRYFGKGGNGFFFSPQDLCTIELLPQLRELGIESLKIEGRLKQPDYVKQTVGAYRMLLDAPPDEFAKRLGEARNMLSKGCGRKWSLGFYTKESGDTLISHDSLGAAGQLCGSVSELRENGFGFTTSKRLFLGDRVRVQPQSGDEGPALTVTRMFVDNEPARKALPGQRVLVLCDKPVAPGGLVFKIGESFADYSKELAALPPPREKLNLALKLTASKIEIELTNAPFPHWERALSLQAASSRPVTAETLEKEFAAADSEQFALGSFRCEIDGGYFLPASELKSLRRAFWDEVKSVLRPGSTFRESAVGLEKFRRAYLEMKPAYTLPEHLTETVAMKPNGAEPGNRKAIRACGVFDFNKLSNEAILPEFCPEEKLESVRRAVRNAAASGIRRFRITSLYALALLEKYRGNEIIASPPLPVCNSMAALELSRFGVTRATAHLELEKESVEALRDKSVLPVELYRYGRPVLLITRARIPAEGELRDARGNGFVIRFDKRSGLTRLYPQKIHSVPRLAGVYDYYDLQNAHWNSQETGTFNYDGSWF</sequence>
<evidence type="ECO:0000313" key="2">
    <source>
        <dbReference type="EMBL" id="MST95623.1"/>
    </source>
</evidence>
<name>A0A844FXM0_9BACT</name>
<organism evidence="2 3">
    <name type="scientific">Victivallis lenta</name>
    <dbReference type="NCBI Taxonomy" id="2606640"/>
    <lineage>
        <taxon>Bacteria</taxon>
        <taxon>Pseudomonadati</taxon>
        <taxon>Lentisphaerota</taxon>
        <taxon>Lentisphaeria</taxon>
        <taxon>Victivallales</taxon>
        <taxon>Victivallaceae</taxon>
        <taxon>Victivallis</taxon>
    </lineage>
</organism>
<gene>
    <name evidence="2" type="ORF">FYJ85_00990</name>
</gene>
<feature type="domain" description="Peptidase U32 collagenase" evidence="1">
    <location>
        <begin position="400"/>
        <end position="498"/>
    </location>
</feature>
<dbReference type="AlphaFoldDB" id="A0A844FXM0"/>
<protein>
    <submittedName>
        <fullName evidence="2">U32 family peptidase</fullName>
    </submittedName>
</protein>
<accession>A0A844FXM0</accession>
<dbReference type="Pfam" id="PF12392">
    <property type="entry name" value="DUF3656"/>
    <property type="match status" value="1"/>
</dbReference>
<dbReference type="Proteomes" id="UP000435649">
    <property type="component" value="Unassembled WGS sequence"/>
</dbReference>
<evidence type="ECO:0000259" key="1">
    <source>
        <dbReference type="Pfam" id="PF12392"/>
    </source>
</evidence>
<proteinExistence type="predicted"/>
<dbReference type="InterPro" id="IPR001539">
    <property type="entry name" value="Peptidase_U32"/>
</dbReference>
<comment type="caution">
    <text evidence="2">The sequence shown here is derived from an EMBL/GenBank/DDBJ whole genome shotgun (WGS) entry which is preliminary data.</text>
</comment>
<dbReference type="InterPro" id="IPR051454">
    <property type="entry name" value="RNA/ubiquinone_mod_enzymes"/>
</dbReference>
<dbReference type="EMBL" id="VUNS01000001">
    <property type="protein sequence ID" value="MST95623.1"/>
    <property type="molecule type" value="Genomic_DNA"/>
</dbReference>
<evidence type="ECO:0000313" key="3">
    <source>
        <dbReference type="Proteomes" id="UP000435649"/>
    </source>
</evidence>
<dbReference type="PANTHER" id="PTHR30217:SF10">
    <property type="entry name" value="23S RRNA 5-HYDROXYCYTIDINE C2501 SYNTHASE"/>
    <property type="match status" value="1"/>
</dbReference>
<reference evidence="2 3" key="1">
    <citation type="submission" date="2019-08" db="EMBL/GenBank/DDBJ databases">
        <title>In-depth cultivation of the pig gut microbiome towards novel bacterial diversity and tailored functional studies.</title>
        <authorList>
            <person name="Wylensek D."/>
            <person name="Hitch T.C.A."/>
            <person name="Clavel T."/>
        </authorList>
    </citation>
    <scope>NUCLEOTIDE SEQUENCE [LARGE SCALE GENOMIC DNA]</scope>
    <source>
        <strain evidence="2 3">BBE-744-WT-12</strain>
    </source>
</reference>
<dbReference type="RefSeq" id="WP_154416698.1">
    <property type="nucleotide sequence ID" value="NZ_VUNS01000001.1"/>
</dbReference>
<dbReference type="PANTHER" id="PTHR30217">
    <property type="entry name" value="PEPTIDASE U32 FAMILY"/>
    <property type="match status" value="1"/>
</dbReference>